<dbReference type="InterPro" id="IPR052347">
    <property type="entry name" value="Isochorismatase_Nicotinamidase"/>
</dbReference>
<dbReference type="InterPro" id="IPR000868">
    <property type="entry name" value="Isochorismatase-like_dom"/>
</dbReference>
<dbReference type="InterPro" id="IPR036380">
    <property type="entry name" value="Isochorismatase-like_sf"/>
</dbReference>
<proteinExistence type="inferred from homology"/>
<evidence type="ECO:0000256" key="6">
    <source>
        <dbReference type="ARBA" id="ARBA00039017"/>
    </source>
</evidence>
<evidence type="ECO:0000259" key="8">
    <source>
        <dbReference type="Pfam" id="PF00857"/>
    </source>
</evidence>
<dbReference type="CDD" id="cd01011">
    <property type="entry name" value="nicotinamidase"/>
    <property type="match status" value="1"/>
</dbReference>
<name>A0ABQ1GS82_9GAMM</name>
<comment type="similarity">
    <text evidence="1">Belongs to the isochorismatase family.</text>
</comment>
<evidence type="ECO:0000256" key="5">
    <source>
        <dbReference type="ARBA" id="ARBA00037900"/>
    </source>
</evidence>
<dbReference type="Pfam" id="PF00857">
    <property type="entry name" value="Isochorismatase"/>
    <property type="match status" value="1"/>
</dbReference>
<keyword evidence="3" id="KW-0479">Metal-binding</keyword>
<evidence type="ECO:0000313" key="9">
    <source>
        <dbReference type="EMBL" id="GGA49360.1"/>
    </source>
</evidence>
<evidence type="ECO:0000256" key="1">
    <source>
        <dbReference type="ARBA" id="ARBA00006336"/>
    </source>
</evidence>
<dbReference type="SUPFAM" id="SSF52499">
    <property type="entry name" value="Isochorismatase-like hydrolases"/>
    <property type="match status" value="1"/>
</dbReference>
<keyword evidence="2" id="KW-0662">Pyridine nucleotide biosynthesis</keyword>
<dbReference type="PANTHER" id="PTHR11080">
    <property type="entry name" value="PYRAZINAMIDASE/NICOTINAMIDASE"/>
    <property type="match status" value="1"/>
</dbReference>
<dbReference type="Gene3D" id="3.40.50.850">
    <property type="entry name" value="Isochorismatase-like"/>
    <property type="match status" value="1"/>
</dbReference>
<gene>
    <name evidence="9" type="primary">pncA</name>
    <name evidence="9" type="ORF">GCM10011328_25830</name>
</gene>
<accession>A0ABQ1GS82</accession>
<reference evidence="10" key="1">
    <citation type="journal article" date="2019" name="Int. J. Syst. Evol. Microbiol.">
        <title>The Global Catalogue of Microorganisms (GCM) 10K type strain sequencing project: providing services to taxonomists for standard genome sequencing and annotation.</title>
        <authorList>
            <consortium name="The Broad Institute Genomics Platform"/>
            <consortium name="The Broad Institute Genome Sequencing Center for Infectious Disease"/>
            <person name="Wu L."/>
            <person name="Ma J."/>
        </authorList>
    </citation>
    <scope>NUCLEOTIDE SEQUENCE [LARGE SCALE GENOMIC DNA]</scope>
    <source>
        <strain evidence="10">CGMCC 1.12806</strain>
    </source>
</reference>
<dbReference type="RefSeq" id="WP_188473941.1">
    <property type="nucleotide sequence ID" value="NZ_BMFZ01000006.1"/>
</dbReference>
<dbReference type="NCBIfam" id="NF008623">
    <property type="entry name" value="PRK11609.1"/>
    <property type="match status" value="1"/>
</dbReference>
<comment type="caution">
    <text evidence="9">The sequence shown here is derived from an EMBL/GenBank/DDBJ whole genome shotgun (WGS) entry which is preliminary data.</text>
</comment>
<keyword evidence="4" id="KW-0378">Hydrolase</keyword>
<dbReference type="Proteomes" id="UP000627464">
    <property type="component" value="Unassembled WGS sequence"/>
</dbReference>
<evidence type="ECO:0000256" key="3">
    <source>
        <dbReference type="ARBA" id="ARBA00022723"/>
    </source>
</evidence>
<dbReference type="EC" id="3.5.1.19" evidence="6"/>
<sequence length="205" mass="22303">MKSALLLIDLQNDFCHGGALAVQDGDAVISVANQAIKVCKAQGIDVVASQDWHPHNHGSFAVNAGTEPWTVGELDGLPQVWWPIHCVQEQHGADFHPLLHRDAIDFVVRKGQNAGIDSYSAFFDNGHRASTTLHAWLQQQQIEQLLVMGLATDYCVKFTVLDAIALGYEVTLLVEGCRGVNISPQDSQQAIEEMQHAGATVLALD</sequence>
<evidence type="ECO:0000256" key="4">
    <source>
        <dbReference type="ARBA" id="ARBA00022801"/>
    </source>
</evidence>
<dbReference type="PANTHER" id="PTHR11080:SF2">
    <property type="entry name" value="LD05707P"/>
    <property type="match status" value="1"/>
</dbReference>
<dbReference type="EMBL" id="BMFZ01000006">
    <property type="protein sequence ID" value="GGA49360.1"/>
    <property type="molecule type" value="Genomic_DNA"/>
</dbReference>
<comment type="pathway">
    <text evidence="5">Cofactor biosynthesis; nicotinate biosynthesis; nicotinate from nicotinamide: step 1/1.</text>
</comment>
<evidence type="ECO:0000256" key="2">
    <source>
        <dbReference type="ARBA" id="ARBA00022642"/>
    </source>
</evidence>
<organism evidence="9 10">
    <name type="scientific">Hafnia psychrotolerans</name>
    <dbReference type="NCBI Taxonomy" id="1477018"/>
    <lineage>
        <taxon>Bacteria</taxon>
        <taxon>Pseudomonadati</taxon>
        <taxon>Pseudomonadota</taxon>
        <taxon>Gammaproteobacteria</taxon>
        <taxon>Enterobacterales</taxon>
        <taxon>Hafniaceae</taxon>
        <taxon>Hafnia</taxon>
    </lineage>
</organism>
<evidence type="ECO:0000256" key="7">
    <source>
        <dbReference type="ARBA" id="ARBA00043224"/>
    </source>
</evidence>
<protein>
    <recommendedName>
        <fullName evidence="6">nicotinamidase</fullName>
        <ecNumber evidence="6">3.5.1.19</ecNumber>
    </recommendedName>
    <alternativeName>
        <fullName evidence="7">Nicotinamide deamidase</fullName>
    </alternativeName>
</protein>
<keyword evidence="10" id="KW-1185">Reference proteome</keyword>
<feature type="domain" description="Isochorismatase-like" evidence="8">
    <location>
        <begin position="3"/>
        <end position="203"/>
    </location>
</feature>
<evidence type="ECO:0000313" key="10">
    <source>
        <dbReference type="Proteomes" id="UP000627464"/>
    </source>
</evidence>